<accession>A0A6J5RB98</accession>
<name>A0A6J5RB98_9CAUD</name>
<proteinExistence type="predicted"/>
<evidence type="ECO:0000313" key="1">
    <source>
        <dbReference type="EMBL" id="CAB4191826.1"/>
    </source>
</evidence>
<reference evidence="1" key="1">
    <citation type="submission" date="2020-05" db="EMBL/GenBank/DDBJ databases">
        <authorList>
            <person name="Chiriac C."/>
            <person name="Salcher M."/>
            <person name="Ghai R."/>
            <person name="Kavagutti S V."/>
        </authorList>
    </citation>
    <scope>NUCLEOTIDE SEQUENCE</scope>
</reference>
<sequence length="115" mass="13290">MKTIVWFSVETEDRCVDLEECVDFPVLIPEGHKMKLDGINFVVQYSYVNIEDHSQHVSIKDESHRDQLMPNRKMFRIVRALLGCGFRLASEEYKAGLTPISLMSDGDLAIQWEQT</sequence>
<organism evidence="1">
    <name type="scientific">uncultured Caudovirales phage</name>
    <dbReference type="NCBI Taxonomy" id="2100421"/>
    <lineage>
        <taxon>Viruses</taxon>
        <taxon>Duplodnaviria</taxon>
        <taxon>Heunggongvirae</taxon>
        <taxon>Uroviricota</taxon>
        <taxon>Caudoviricetes</taxon>
        <taxon>Peduoviridae</taxon>
        <taxon>Maltschvirus</taxon>
        <taxon>Maltschvirus maltsch</taxon>
    </lineage>
</organism>
<gene>
    <name evidence="1" type="ORF">UFOVP1229_159</name>
</gene>
<dbReference type="EMBL" id="LR797178">
    <property type="protein sequence ID" value="CAB4191826.1"/>
    <property type="molecule type" value="Genomic_DNA"/>
</dbReference>
<protein>
    <submittedName>
        <fullName evidence="1">Uncharacterized protein</fullName>
    </submittedName>
</protein>